<evidence type="ECO:0000313" key="2">
    <source>
        <dbReference type="EMBL" id="TXE11845.1"/>
    </source>
</evidence>
<proteinExistence type="predicted"/>
<feature type="domain" description="Metallo-beta-lactamase" evidence="1">
    <location>
        <begin position="117"/>
        <end position="312"/>
    </location>
</feature>
<dbReference type="RefSeq" id="WP_147133646.1">
    <property type="nucleotide sequence ID" value="NZ_VOSC01000019.1"/>
</dbReference>
<dbReference type="InterPro" id="IPR001279">
    <property type="entry name" value="Metallo-B-lactamas"/>
</dbReference>
<organism evidence="2 3">
    <name type="scientific">Seonamhaeicola algicola</name>
    <dbReference type="NCBI Taxonomy" id="1719036"/>
    <lineage>
        <taxon>Bacteria</taxon>
        <taxon>Pseudomonadati</taxon>
        <taxon>Bacteroidota</taxon>
        <taxon>Flavobacteriia</taxon>
        <taxon>Flavobacteriales</taxon>
        <taxon>Flavobacteriaceae</taxon>
    </lineage>
</organism>
<evidence type="ECO:0000313" key="3">
    <source>
        <dbReference type="Proteomes" id="UP000321790"/>
    </source>
</evidence>
<comment type="caution">
    <text evidence="2">The sequence shown here is derived from an EMBL/GenBank/DDBJ whole genome shotgun (WGS) entry which is preliminary data.</text>
</comment>
<dbReference type="AlphaFoldDB" id="A0A5C7AZG7"/>
<dbReference type="InterPro" id="IPR036866">
    <property type="entry name" value="RibonucZ/Hydroxyglut_hydro"/>
</dbReference>
<sequence length="362" mass="41360">MLIGILTVVLLIVIVTAIFVNTSPQFGGTPKVADLERIKNSKHYKNKAFVNDELTLASTGFKWQSLFQFFTNGNNKVPLKQLPQNNLNTSFFKTKPSKPRVTWFGHSALFLEIEGINVFIDPMLGNVPAPHPLLGSERFNKDLPISIENLPAIDLVLISHDHYDHLDYGSIIRLKDKVKQFYVPLGIKAHLTAWGVPANRIKEFDWWETSVFNNIEFVSTPARHFSGRGFTRNKTFWCSWVIKSKNNSIFFSGDSGYGKHFKTIGNMYGPFDFAMMECGQYNEQWAHIHMMPEETIQASIDVKANYMMPIHWGAFKLALHTWVDPVERALKAAKSKHVNIATPIIGEPFVIGDEYPEKLWWE</sequence>
<dbReference type="SUPFAM" id="SSF56281">
    <property type="entry name" value="Metallo-hydrolase/oxidoreductase"/>
    <property type="match status" value="1"/>
</dbReference>
<dbReference type="GO" id="GO:0070290">
    <property type="term" value="F:N-acylphosphatidylethanolamine-specific phospholipase D activity"/>
    <property type="evidence" value="ECO:0007669"/>
    <property type="project" value="InterPro"/>
</dbReference>
<dbReference type="EMBL" id="VOSC01000019">
    <property type="protein sequence ID" value="TXE11845.1"/>
    <property type="molecule type" value="Genomic_DNA"/>
</dbReference>
<dbReference type="Gene3D" id="3.60.15.10">
    <property type="entry name" value="Ribonuclease Z/Hydroxyacylglutathione hydrolase-like"/>
    <property type="match status" value="1"/>
</dbReference>
<protein>
    <recommendedName>
        <fullName evidence="1">Metallo-beta-lactamase domain-containing protein</fullName>
    </recommendedName>
</protein>
<dbReference type="InterPro" id="IPR024884">
    <property type="entry name" value="NAPE-PLD"/>
</dbReference>
<dbReference type="GO" id="GO:0005737">
    <property type="term" value="C:cytoplasm"/>
    <property type="evidence" value="ECO:0007669"/>
    <property type="project" value="TreeGrafter"/>
</dbReference>
<dbReference type="PIRSF" id="PIRSF038896">
    <property type="entry name" value="NAPE-PLD"/>
    <property type="match status" value="1"/>
</dbReference>
<evidence type="ECO:0000259" key="1">
    <source>
        <dbReference type="Pfam" id="PF12706"/>
    </source>
</evidence>
<dbReference type="Proteomes" id="UP000321790">
    <property type="component" value="Unassembled WGS sequence"/>
</dbReference>
<accession>A0A5C7AZG7</accession>
<gene>
    <name evidence="2" type="ORF">FUA26_07210</name>
</gene>
<keyword evidence="3" id="KW-1185">Reference proteome</keyword>
<name>A0A5C7AZG7_9FLAO</name>
<dbReference type="PANTHER" id="PTHR15032:SF4">
    <property type="entry name" value="N-ACYL-PHOSPHATIDYLETHANOLAMINE-HYDROLYZING PHOSPHOLIPASE D"/>
    <property type="match status" value="1"/>
</dbReference>
<dbReference type="Pfam" id="PF12706">
    <property type="entry name" value="Lactamase_B_2"/>
    <property type="match status" value="1"/>
</dbReference>
<dbReference type="PANTHER" id="PTHR15032">
    <property type="entry name" value="N-ACYL-PHOSPHATIDYLETHANOLAMINE-HYDROLYZING PHOSPHOLIPASE D"/>
    <property type="match status" value="1"/>
</dbReference>
<reference evidence="3" key="1">
    <citation type="submission" date="2019-08" db="EMBL/GenBank/DDBJ databases">
        <title>Seonamhaeicola sediminis sp. nov., isolated from marine sediment.</title>
        <authorList>
            <person name="Cao W.R."/>
        </authorList>
    </citation>
    <scope>NUCLEOTIDE SEQUENCE [LARGE SCALE GENOMIC DNA]</scope>
    <source>
        <strain evidence="3">Gy8</strain>
    </source>
</reference>
<dbReference type="GO" id="GO:0008270">
    <property type="term" value="F:zinc ion binding"/>
    <property type="evidence" value="ECO:0007669"/>
    <property type="project" value="InterPro"/>
</dbReference>
<dbReference type="OrthoDB" id="9805728at2"/>